<dbReference type="InterPro" id="IPR029903">
    <property type="entry name" value="RmlD-like-bd"/>
</dbReference>
<dbReference type="EMBL" id="MTPU01000054">
    <property type="protein sequence ID" value="OPH08939.1"/>
    <property type="molecule type" value="Genomic_DNA"/>
</dbReference>
<comment type="function">
    <text evidence="2">Catalyzes the reduction of dTDP-6-deoxy-L-lyxo-4-hexulose to yield dTDP-L-rhamnose.</text>
</comment>
<dbReference type="NCBIfam" id="TIGR01214">
    <property type="entry name" value="rmlD"/>
    <property type="match status" value="1"/>
</dbReference>
<dbReference type="GO" id="GO:0008831">
    <property type="term" value="F:dTDP-4-dehydrorhamnose reductase activity"/>
    <property type="evidence" value="ECO:0007669"/>
    <property type="project" value="UniProtKB-EC"/>
</dbReference>
<name>A0A9Q5W812_9CYAN</name>
<accession>A0A9Q5W812</accession>
<dbReference type="CDD" id="cd05254">
    <property type="entry name" value="dTDP_HR_like_SDR_e"/>
    <property type="match status" value="1"/>
</dbReference>
<dbReference type="PANTHER" id="PTHR10491:SF4">
    <property type="entry name" value="METHIONINE ADENOSYLTRANSFERASE 2 SUBUNIT BETA"/>
    <property type="match status" value="1"/>
</dbReference>
<dbReference type="Pfam" id="PF04321">
    <property type="entry name" value="RmlD_sub_bind"/>
    <property type="match status" value="1"/>
</dbReference>
<dbReference type="GO" id="GO:0019305">
    <property type="term" value="P:dTDP-rhamnose biosynthetic process"/>
    <property type="evidence" value="ECO:0007669"/>
    <property type="project" value="TreeGrafter"/>
</dbReference>
<proteinExistence type="inferred from homology"/>
<evidence type="ECO:0000313" key="4">
    <source>
        <dbReference type="EMBL" id="OPH08939.1"/>
    </source>
</evidence>
<dbReference type="Proteomes" id="UP000190056">
    <property type="component" value="Unassembled WGS sequence"/>
</dbReference>
<feature type="domain" description="RmlD-like substrate binding" evidence="3">
    <location>
        <begin position="1"/>
        <end position="301"/>
    </location>
</feature>
<reference evidence="4 5" key="1">
    <citation type="submission" date="2017-01" db="EMBL/GenBank/DDBJ databases">
        <authorList>
            <person name="Abreu V.A."/>
            <person name="Popin R.V."/>
            <person name="Rigonato J."/>
            <person name="Andreote A.P."/>
            <person name="Schaker P.C."/>
            <person name="Hoff-Risseti C."/>
            <person name="Alvarenga D.O."/>
            <person name="Varani A.M."/>
            <person name="Fiore M.F."/>
        </authorList>
    </citation>
    <scope>NUCLEOTIDE SEQUENCE [LARGE SCALE GENOMIC DNA]</scope>
    <source>
        <strain evidence="4 5">CENA302</strain>
    </source>
</reference>
<dbReference type="Gene3D" id="3.90.25.10">
    <property type="entry name" value="UDP-galactose 4-epimerase, domain 1"/>
    <property type="match status" value="1"/>
</dbReference>
<organism evidence="4 5">
    <name type="scientific">Cylindrospermopsis raciborskii CENA302</name>
    <dbReference type="NCBI Taxonomy" id="1170768"/>
    <lineage>
        <taxon>Bacteria</taxon>
        <taxon>Bacillati</taxon>
        <taxon>Cyanobacteriota</taxon>
        <taxon>Cyanophyceae</taxon>
        <taxon>Nostocales</taxon>
        <taxon>Aphanizomenonaceae</taxon>
        <taxon>Cylindrospermopsis</taxon>
    </lineage>
</organism>
<evidence type="ECO:0000256" key="1">
    <source>
        <dbReference type="ARBA" id="ARBA00010944"/>
    </source>
</evidence>
<dbReference type="GO" id="GO:0005829">
    <property type="term" value="C:cytosol"/>
    <property type="evidence" value="ECO:0007669"/>
    <property type="project" value="TreeGrafter"/>
</dbReference>
<keyword evidence="2" id="KW-0560">Oxidoreductase</keyword>
<sequence length="303" mass="33739">MKILLTGISGQVGWELQRSLMTVGDVICLGRNELDLSRYETITSTIREIKPDLIVNPAAYTAVDRAESEPDLAMSINGVAPGILAEEAKRLGGAIIHYSTDYVFDGNQNTPYKENDSTFPQNVYGKTKLAGEKAIQAVGVNHLIFRTSWVYGLRGKNFLLTMQRLAKEKEEIRVVDDQIGSPTWSRMIAEVTAQMIAQIRCQMVISGGDYLAEFMSEKGGIYHLSSEGKTSWYGFAKAILIDKFADDQYGQYKLQRLVPITTPEYPTPAPRPGYSLLDNQKLLDTFGLKISNWQQVLDLALDG</sequence>
<dbReference type="InterPro" id="IPR005913">
    <property type="entry name" value="dTDP_dehydrorham_reduct"/>
</dbReference>
<dbReference type="Gene3D" id="3.40.50.720">
    <property type="entry name" value="NAD(P)-binding Rossmann-like Domain"/>
    <property type="match status" value="1"/>
</dbReference>
<dbReference type="RefSeq" id="WP_071249624.1">
    <property type="nucleotide sequence ID" value="NZ_MTPU01000054.1"/>
</dbReference>
<gene>
    <name evidence="4" type="ORF">CENA302_13285</name>
</gene>
<evidence type="ECO:0000256" key="2">
    <source>
        <dbReference type="RuleBase" id="RU364082"/>
    </source>
</evidence>
<dbReference type="SUPFAM" id="SSF51735">
    <property type="entry name" value="NAD(P)-binding Rossmann-fold domains"/>
    <property type="match status" value="1"/>
</dbReference>
<dbReference type="InterPro" id="IPR036291">
    <property type="entry name" value="NAD(P)-bd_dom_sf"/>
</dbReference>
<evidence type="ECO:0000313" key="5">
    <source>
        <dbReference type="Proteomes" id="UP000190056"/>
    </source>
</evidence>
<comment type="pathway">
    <text evidence="2">Carbohydrate biosynthesis; dTDP-L-rhamnose biosynthesis.</text>
</comment>
<dbReference type="AlphaFoldDB" id="A0A9Q5W812"/>
<comment type="caution">
    <text evidence="4">The sequence shown here is derived from an EMBL/GenBank/DDBJ whole genome shotgun (WGS) entry which is preliminary data.</text>
</comment>
<dbReference type="EC" id="1.1.1.133" evidence="2"/>
<keyword evidence="2" id="KW-0521">NADP</keyword>
<protein>
    <recommendedName>
        <fullName evidence="2">dTDP-4-dehydrorhamnose reductase</fullName>
        <ecNumber evidence="2">1.1.1.133</ecNumber>
    </recommendedName>
</protein>
<evidence type="ECO:0000259" key="3">
    <source>
        <dbReference type="Pfam" id="PF04321"/>
    </source>
</evidence>
<comment type="similarity">
    <text evidence="1 2">Belongs to the dTDP-4-dehydrorhamnose reductase family.</text>
</comment>
<dbReference type="PANTHER" id="PTHR10491">
    <property type="entry name" value="DTDP-4-DEHYDRORHAMNOSE REDUCTASE"/>
    <property type="match status" value="1"/>
</dbReference>